<dbReference type="EMBL" id="JAEACU010000009">
    <property type="protein sequence ID" value="KAH7517557.1"/>
    <property type="molecule type" value="Genomic_DNA"/>
</dbReference>
<evidence type="ECO:0000313" key="2">
    <source>
        <dbReference type="Proteomes" id="UP000813462"/>
    </source>
</evidence>
<reference evidence="1" key="1">
    <citation type="journal article" date="2021" name="Front. Plant Sci.">
        <title>Chromosome-Scale Genome Assembly for Chinese Sour Jujube and Insights Into Its Genome Evolution and Domestication Signature.</title>
        <authorList>
            <person name="Shen L.-Y."/>
            <person name="Luo H."/>
            <person name="Wang X.-L."/>
            <person name="Wang X.-M."/>
            <person name="Qiu X.-J."/>
            <person name="Liu H."/>
            <person name="Zhou S.-S."/>
            <person name="Jia K.-H."/>
            <person name="Nie S."/>
            <person name="Bao Y.-T."/>
            <person name="Zhang R.-G."/>
            <person name="Yun Q.-Z."/>
            <person name="Chai Y.-H."/>
            <person name="Lu J.-Y."/>
            <person name="Li Y."/>
            <person name="Zhao S.-W."/>
            <person name="Mao J.-F."/>
            <person name="Jia S.-G."/>
            <person name="Mao Y.-M."/>
        </authorList>
    </citation>
    <scope>NUCLEOTIDE SEQUENCE</scope>
    <source>
        <strain evidence="1">AT0</strain>
        <tissue evidence="1">Leaf</tissue>
    </source>
</reference>
<name>A0A978URQ7_ZIZJJ</name>
<gene>
    <name evidence="1" type="ORF">FEM48_Zijuj09G0077600</name>
</gene>
<proteinExistence type="predicted"/>
<organism evidence="1 2">
    <name type="scientific">Ziziphus jujuba var. spinosa</name>
    <dbReference type="NCBI Taxonomy" id="714518"/>
    <lineage>
        <taxon>Eukaryota</taxon>
        <taxon>Viridiplantae</taxon>
        <taxon>Streptophyta</taxon>
        <taxon>Embryophyta</taxon>
        <taxon>Tracheophyta</taxon>
        <taxon>Spermatophyta</taxon>
        <taxon>Magnoliopsida</taxon>
        <taxon>eudicotyledons</taxon>
        <taxon>Gunneridae</taxon>
        <taxon>Pentapetalae</taxon>
        <taxon>rosids</taxon>
        <taxon>fabids</taxon>
        <taxon>Rosales</taxon>
        <taxon>Rhamnaceae</taxon>
        <taxon>Paliureae</taxon>
        <taxon>Ziziphus</taxon>
    </lineage>
</organism>
<comment type="caution">
    <text evidence="1">The sequence shown here is derived from an EMBL/GenBank/DDBJ whole genome shotgun (WGS) entry which is preliminary data.</text>
</comment>
<dbReference type="AlphaFoldDB" id="A0A978URQ7"/>
<evidence type="ECO:0000313" key="1">
    <source>
        <dbReference type="EMBL" id="KAH7517557.1"/>
    </source>
</evidence>
<dbReference type="Proteomes" id="UP000813462">
    <property type="component" value="Unassembled WGS sequence"/>
</dbReference>
<accession>A0A978URQ7</accession>
<protein>
    <submittedName>
        <fullName evidence="1">Uncharacterized protein</fullName>
    </submittedName>
</protein>
<sequence>MKMQFETPKNSIPFVMMKSIQDGEKVAICTHGGPMPFLTKATSDKTVELKEMEERHKILIAGIIPRLDLPFDADDIACMDHQVEEPNVDADNDIESVGYKDTLLLLRQLHLTFVDHLSSGLKHGM</sequence>